<dbReference type="HOGENOM" id="CLU_3341302_0_0_4"/>
<name>A0A0E1W6G7_BURPE</name>
<accession>A0A0E1W6G7</accession>
<reference evidence="2" key="1">
    <citation type="submission" date="2009-05" db="EMBL/GenBank/DDBJ databases">
        <authorList>
            <person name="Harkins D.M."/>
            <person name="DeShazer D."/>
            <person name="Woods D.E."/>
            <person name="Brinkac L.M."/>
            <person name="Brown K.A."/>
            <person name="Hung G.C."/>
            <person name="Tuanyok A."/>
            <person name="Zhang B."/>
            <person name="Nierman W.C."/>
        </authorList>
    </citation>
    <scope>NUCLEOTIDE SEQUENCE [LARGE SCALE GENOMIC DNA]</scope>
    <source>
        <strain evidence="2">1710a</strain>
    </source>
</reference>
<proteinExistence type="predicted"/>
<protein>
    <submittedName>
        <fullName evidence="2">Uncharacterized protein</fullName>
    </submittedName>
</protein>
<feature type="compositionally biased region" description="Basic and acidic residues" evidence="1">
    <location>
        <begin position="20"/>
        <end position="37"/>
    </location>
</feature>
<evidence type="ECO:0000256" key="1">
    <source>
        <dbReference type="SAM" id="MobiDB-lite"/>
    </source>
</evidence>
<dbReference type="Proteomes" id="UP000001812">
    <property type="component" value="Chromosome I"/>
</dbReference>
<gene>
    <name evidence="2" type="ORF">BURPS1710A_2040</name>
</gene>
<dbReference type="EMBL" id="CM000832">
    <property type="protein sequence ID" value="EET07861.1"/>
    <property type="molecule type" value="Genomic_DNA"/>
</dbReference>
<dbReference type="AlphaFoldDB" id="A0A0E1W6G7"/>
<organism evidence="2">
    <name type="scientific">Burkholderia pseudomallei 1710a</name>
    <dbReference type="NCBI Taxonomy" id="320371"/>
    <lineage>
        <taxon>Bacteria</taxon>
        <taxon>Pseudomonadati</taxon>
        <taxon>Pseudomonadota</taxon>
        <taxon>Betaproteobacteria</taxon>
        <taxon>Burkholderiales</taxon>
        <taxon>Burkholderiaceae</taxon>
        <taxon>Burkholderia</taxon>
        <taxon>pseudomallei group</taxon>
    </lineage>
</organism>
<sequence length="37" mass="3933">MRSEFVGVAPSTGATTWGENYREARVPADAKHGSPEA</sequence>
<evidence type="ECO:0000313" key="2">
    <source>
        <dbReference type="EMBL" id="EET07861.1"/>
    </source>
</evidence>
<feature type="region of interest" description="Disordered" evidence="1">
    <location>
        <begin position="1"/>
        <end position="37"/>
    </location>
</feature>